<evidence type="ECO:0000256" key="10">
    <source>
        <dbReference type="ARBA" id="ARBA00048970"/>
    </source>
</evidence>
<dbReference type="InterPro" id="IPR002877">
    <property type="entry name" value="RNA_MeTrfase_FtsJ_dom"/>
</dbReference>
<dbReference type="AlphaFoldDB" id="A0A941IGZ2"/>
<evidence type="ECO:0000256" key="5">
    <source>
        <dbReference type="ARBA" id="ARBA00037569"/>
    </source>
</evidence>
<dbReference type="GO" id="GO:0008650">
    <property type="term" value="F:rRNA (uridine-2'-O-)-methyltransferase activity"/>
    <property type="evidence" value="ECO:0007669"/>
    <property type="project" value="TreeGrafter"/>
</dbReference>
<dbReference type="EMBL" id="JAGSPJ010000038">
    <property type="protein sequence ID" value="MBR7801842.1"/>
    <property type="molecule type" value="Genomic_DNA"/>
</dbReference>
<evidence type="ECO:0000259" key="11">
    <source>
        <dbReference type="Pfam" id="PF01728"/>
    </source>
</evidence>
<feature type="domain" description="Ribosomal RNA methyltransferase FtsJ" evidence="11">
    <location>
        <begin position="1"/>
        <end position="49"/>
    </location>
</feature>
<feature type="non-terminal residue" evidence="12">
    <location>
        <position position="1"/>
    </location>
</feature>
<evidence type="ECO:0000256" key="6">
    <source>
        <dbReference type="ARBA" id="ARBA00038861"/>
    </source>
</evidence>
<proteinExistence type="predicted"/>
<evidence type="ECO:0000256" key="4">
    <source>
        <dbReference type="ARBA" id="ARBA00022691"/>
    </source>
</evidence>
<dbReference type="PANTHER" id="PTHR10920:SF18">
    <property type="entry name" value="RRNA METHYLTRANSFERASE 2, MITOCHONDRIAL"/>
    <property type="match status" value="1"/>
</dbReference>
<dbReference type="EC" id="2.1.1.166" evidence="6"/>
<evidence type="ECO:0000256" key="2">
    <source>
        <dbReference type="ARBA" id="ARBA00022603"/>
    </source>
</evidence>
<comment type="caution">
    <text evidence="12">The sequence shown here is derived from an EMBL/GenBank/DDBJ whole genome shotgun (WGS) entry which is preliminary data.</text>
</comment>
<dbReference type="Gene3D" id="3.40.50.150">
    <property type="entry name" value="Vaccinia Virus protein VP39"/>
    <property type="match status" value="1"/>
</dbReference>
<keyword evidence="3" id="KW-0808">Transferase</keyword>
<reference evidence="12" key="1">
    <citation type="submission" date="2021-04" db="EMBL/GenBank/DDBJ databases">
        <title>novel species isolated from subtropical streams in China.</title>
        <authorList>
            <person name="Lu H."/>
        </authorList>
    </citation>
    <scope>NUCLEOTIDE SEQUENCE</scope>
    <source>
        <strain evidence="12">FT137W</strain>
    </source>
</reference>
<gene>
    <name evidence="12" type="ORF">KDM90_17675</name>
</gene>
<name>A0A941IGZ2_9BURK</name>
<evidence type="ECO:0000256" key="9">
    <source>
        <dbReference type="ARBA" id="ARBA00042745"/>
    </source>
</evidence>
<dbReference type="PANTHER" id="PTHR10920">
    <property type="entry name" value="RIBOSOMAL RNA METHYLTRANSFERASE"/>
    <property type="match status" value="1"/>
</dbReference>
<evidence type="ECO:0000256" key="3">
    <source>
        <dbReference type="ARBA" id="ARBA00022679"/>
    </source>
</evidence>
<keyword evidence="13" id="KW-1185">Reference proteome</keyword>
<organism evidence="12 13">
    <name type="scientific">Undibacterium fentianense</name>
    <dbReference type="NCBI Taxonomy" id="2828728"/>
    <lineage>
        <taxon>Bacteria</taxon>
        <taxon>Pseudomonadati</taxon>
        <taxon>Pseudomonadota</taxon>
        <taxon>Betaproteobacteria</taxon>
        <taxon>Burkholderiales</taxon>
        <taxon>Oxalobacteraceae</taxon>
        <taxon>Undibacterium</taxon>
    </lineage>
</organism>
<evidence type="ECO:0000256" key="1">
    <source>
        <dbReference type="ARBA" id="ARBA00022552"/>
    </source>
</evidence>
<keyword evidence="4" id="KW-0949">S-adenosyl-L-methionine</keyword>
<evidence type="ECO:0000313" key="12">
    <source>
        <dbReference type="EMBL" id="MBR7801842.1"/>
    </source>
</evidence>
<evidence type="ECO:0000256" key="7">
    <source>
        <dbReference type="ARBA" id="ARBA00041129"/>
    </source>
</evidence>
<keyword evidence="2 12" id="KW-0489">Methyltransferase</keyword>
<accession>A0A941IGZ2</accession>
<evidence type="ECO:0000256" key="8">
    <source>
        <dbReference type="ARBA" id="ARBA00041995"/>
    </source>
</evidence>
<evidence type="ECO:0000313" key="13">
    <source>
        <dbReference type="Proteomes" id="UP000678545"/>
    </source>
</evidence>
<keyword evidence="1" id="KW-0698">rRNA processing</keyword>
<dbReference type="InterPro" id="IPR029063">
    <property type="entry name" value="SAM-dependent_MTases_sf"/>
</dbReference>
<protein>
    <recommendedName>
        <fullName evidence="7">Ribosomal RNA large subunit methyltransferase E</fullName>
        <ecNumber evidence="6">2.1.1.166</ecNumber>
    </recommendedName>
    <alternativeName>
        <fullName evidence="9">23S rRNA Um2552 methyltransferase</fullName>
    </alternativeName>
    <alternativeName>
        <fullName evidence="8">rRNA (uridine-2'-O-)-methyltransferase</fullName>
    </alternativeName>
</protein>
<comment type="function">
    <text evidence="5">Specifically methylates the uridine in position 2552 of 23S rRNA at the 2'-O position of the ribose in the fully assembled 50S ribosomal subunit.</text>
</comment>
<dbReference type="SUPFAM" id="SSF53335">
    <property type="entry name" value="S-adenosyl-L-methionine-dependent methyltransferases"/>
    <property type="match status" value="1"/>
</dbReference>
<sequence length="51" mass="5434">GTFVAKVLAGGAEADLQKILKQRFTKVMHVKPPASRSDSSEKFVVATGFKG</sequence>
<dbReference type="Proteomes" id="UP000678545">
    <property type="component" value="Unassembled WGS sequence"/>
</dbReference>
<dbReference type="Pfam" id="PF01728">
    <property type="entry name" value="FtsJ"/>
    <property type="match status" value="1"/>
</dbReference>
<comment type="catalytic activity">
    <reaction evidence="10">
        <text>uridine(2552) in 23S rRNA + S-adenosyl-L-methionine = 2'-O-methyluridine(2552) in 23S rRNA + S-adenosyl-L-homocysteine + H(+)</text>
        <dbReference type="Rhea" id="RHEA:42720"/>
        <dbReference type="Rhea" id="RHEA-COMP:10202"/>
        <dbReference type="Rhea" id="RHEA-COMP:10203"/>
        <dbReference type="ChEBI" id="CHEBI:15378"/>
        <dbReference type="ChEBI" id="CHEBI:57856"/>
        <dbReference type="ChEBI" id="CHEBI:59789"/>
        <dbReference type="ChEBI" id="CHEBI:65315"/>
        <dbReference type="ChEBI" id="CHEBI:74478"/>
        <dbReference type="EC" id="2.1.1.166"/>
    </reaction>
</comment>
<dbReference type="InterPro" id="IPR050082">
    <property type="entry name" value="RNA_methyltr_RlmE"/>
</dbReference>